<dbReference type="Gene3D" id="3.10.170.10">
    <property type="match status" value="1"/>
</dbReference>
<protein>
    <recommendedName>
        <fullName evidence="13">Extracellular metalloproteinase</fullName>
        <ecNumber evidence="13">3.4.24.-</ecNumber>
    </recommendedName>
    <alternativeName>
        <fullName evidence="13">Fungalysin</fullName>
    </alternativeName>
</protein>
<dbReference type="InterPro" id="IPR027268">
    <property type="entry name" value="Peptidase_M4/M1_CTD_sf"/>
</dbReference>
<keyword evidence="6 13" id="KW-0732">Signal</keyword>
<evidence type="ECO:0000256" key="4">
    <source>
        <dbReference type="ARBA" id="ARBA00022670"/>
    </source>
</evidence>
<keyword evidence="10 13" id="KW-0865">Zymogen</keyword>
<keyword evidence="3 13" id="KW-0964">Secreted</keyword>
<dbReference type="Pfam" id="PF02128">
    <property type="entry name" value="Peptidase_M36"/>
    <property type="match status" value="1"/>
</dbReference>
<dbReference type="AlphaFoldDB" id="A0A8H3DCT7"/>
<keyword evidence="9 13" id="KW-0482">Metalloprotease</keyword>
<evidence type="ECO:0000313" key="15">
    <source>
        <dbReference type="EMBL" id="CAE6521059.1"/>
    </source>
</evidence>
<dbReference type="GO" id="GO:0005615">
    <property type="term" value="C:extracellular space"/>
    <property type="evidence" value="ECO:0007669"/>
    <property type="project" value="InterPro"/>
</dbReference>
<proteinExistence type="inferred from homology"/>
<reference evidence="15" key="1">
    <citation type="submission" date="2021-01" db="EMBL/GenBank/DDBJ databases">
        <authorList>
            <person name="Kaushik A."/>
        </authorList>
    </citation>
    <scope>NUCLEOTIDE SEQUENCE</scope>
    <source>
        <strain evidence="15">AG3-1AP</strain>
    </source>
</reference>
<evidence type="ECO:0000256" key="10">
    <source>
        <dbReference type="ARBA" id="ARBA00023145"/>
    </source>
</evidence>
<evidence type="ECO:0000256" key="1">
    <source>
        <dbReference type="ARBA" id="ARBA00004613"/>
    </source>
</evidence>
<comment type="cofactor">
    <cofactor evidence="12">
        <name>Zn(2+)</name>
        <dbReference type="ChEBI" id="CHEBI:29105"/>
    </cofactor>
    <text evidence="12">Binds 1 zinc ion per subunit.</text>
</comment>
<sequence length="786" mass="87252">MRSLSVFSLSYMILWVSATPFPARKSLRFASLHPTARFVTEPPALSFSAEADPFDVARSFLEQYTHSNYYIRNDSYTDKLTRVTHVYVRQLVDGLEVADGNVNLNIRDGRVLSYGDSFFQGSAPTFGSRPTASHATYCADLARGATRPININADQFVMTQTSHVWDEFYAVHCIRPLSAVREAAAANAHAPEQDSRDPRRAALYFMITAHPDSSAVEQLIRNFDATLDGMTISYDHSLPERQSSIIISGLAGTTQPVKARAVYVQTPTQDNATELHKSWRLEVQMEDNWYEAYLSVDDPSTVISVIDWACDSAIPHGDGYPNALEAKLAMGLPINYTDRGAYKVWKLGINDPESGERTVELAPYDQVASPFGWHTISKANNLNESPGWVGKGDKQHDNDKYLNFTTTWGNNVLAQENWENRENLTWIQNHRPEGGPSLEFKFEYNPQVQPSGVSGTHGTNYVDLAVTQLFYTSNMIHDLYYRYGFDEAAGNFQQDNYGRGGLGGDAVIAHAQDKSGYNNANFMTPPDGQNGLCRMYLWDASSPYRDGDLDAGVLIHELTHGLTNRLTGGPANSGCLATWESAGMGEGLGDFMATLIRSGEKYHDFAVGSWVSNRTGGLRYYPYSKNNITNPSTYKSVDGPRYFWSLHAIGEVWAEILWVVLQHMIKQHGFSSTLFPPVPLWDGSIPTGEFFHPAVAGKPLVPKHGNTLMIQLIVTAMKLQPCRSSFFNARDAIIEADKVLTGGKNLCVLWAGFSERGLGTDAVFLDQIPWGQQARTNGFKVPDACK</sequence>
<feature type="signal peptide" evidence="13">
    <location>
        <begin position="1"/>
        <end position="18"/>
    </location>
</feature>
<feature type="chain" id="PRO_5034371313" description="Extracellular metalloproteinase" evidence="13">
    <location>
        <begin position="19"/>
        <end position="786"/>
    </location>
</feature>
<dbReference type="InterPro" id="IPR050371">
    <property type="entry name" value="Fungal_virulence_M36"/>
</dbReference>
<gene>
    <name evidence="15" type="ORF">RDB_LOCUS144320</name>
</gene>
<dbReference type="EMBL" id="CAJMWV010006368">
    <property type="protein sequence ID" value="CAE6521059.1"/>
    <property type="molecule type" value="Genomic_DNA"/>
</dbReference>
<dbReference type="SUPFAM" id="SSF55486">
    <property type="entry name" value="Metalloproteases ('zincins'), catalytic domain"/>
    <property type="match status" value="1"/>
</dbReference>
<keyword evidence="7 13" id="KW-0378">Hydrolase</keyword>
<evidence type="ECO:0000313" key="16">
    <source>
        <dbReference type="Proteomes" id="UP000663831"/>
    </source>
</evidence>
<dbReference type="GO" id="GO:0008270">
    <property type="term" value="F:zinc ion binding"/>
    <property type="evidence" value="ECO:0007669"/>
    <property type="project" value="InterPro"/>
</dbReference>
<dbReference type="PANTHER" id="PTHR33478">
    <property type="entry name" value="EXTRACELLULAR METALLOPROTEINASE MEP"/>
    <property type="match status" value="1"/>
</dbReference>
<feature type="active site" evidence="11">
    <location>
        <position position="557"/>
    </location>
</feature>
<feature type="domain" description="FTP" evidence="14">
    <location>
        <begin position="74"/>
        <end position="118"/>
    </location>
</feature>
<feature type="binding site" evidence="12">
    <location>
        <position position="556"/>
    </location>
    <ligand>
        <name>Zn(2+)</name>
        <dbReference type="ChEBI" id="CHEBI:29105"/>
        <note>catalytic</note>
    </ligand>
</feature>
<evidence type="ECO:0000256" key="2">
    <source>
        <dbReference type="ARBA" id="ARBA00006006"/>
    </source>
</evidence>
<evidence type="ECO:0000256" key="7">
    <source>
        <dbReference type="ARBA" id="ARBA00022801"/>
    </source>
</evidence>
<evidence type="ECO:0000256" key="8">
    <source>
        <dbReference type="ARBA" id="ARBA00022833"/>
    </source>
</evidence>
<name>A0A8H3DCT7_9AGAM</name>
<evidence type="ECO:0000256" key="6">
    <source>
        <dbReference type="ARBA" id="ARBA00022729"/>
    </source>
</evidence>
<evidence type="ECO:0000259" key="14">
    <source>
        <dbReference type="Pfam" id="PF07504"/>
    </source>
</evidence>
<feature type="binding site" evidence="12">
    <location>
        <position position="560"/>
    </location>
    <ligand>
        <name>Zn(2+)</name>
        <dbReference type="ChEBI" id="CHEBI:29105"/>
        <note>catalytic</note>
    </ligand>
</feature>
<dbReference type="Proteomes" id="UP000663831">
    <property type="component" value="Unassembled WGS sequence"/>
</dbReference>
<evidence type="ECO:0000256" key="12">
    <source>
        <dbReference type="PIRSR" id="PIRSR601842-2"/>
    </source>
</evidence>
<keyword evidence="8 12" id="KW-0862">Zinc</keyword>
<feature type="binding site" evidence="12">
    <location>
        <position position="586"/>
    </location>
    <ligand>
        <name>Zn(2+)</name>
        <dbReference type="ChEBI" id="CHEBI:29105"/>
        <note>catalytic</note>
    </ligand>
</feature>
<dbReference type="Pfam" id="PF07504">
    <property type="entry name" value="FTP"/>
    <property type="match status" value="1"/>
</dbReference>
<dbReference type="InterPro" id="IPR001842">
    <property type="entry name" value="Peptidase_M36"/>
</dbReference>
<feature type="binding site" evidence="12">
    <location>
        <position position="311"/>
    </location>
    <ligand>
        <name>Zn(2+)</name>
        <dbReference type="ChEBI" id="CHEBI:29105"/>
        <note>catalytic</note>
    </ligand>
</feature>
<keyword evidence="5 12" id="KW-0479">Metal-binding</keyword>
<keyword evidence="4 13" id="KW-0645">Protease</keyword>
<dbReference type="GO" id="GO:0004222">
    <property type="term" value="F:metalloendopeptidase activity"/>
    <property type="evidence" value="ECO:0007669"/>
    <property type="project" value="InterPro"/>
</dbReference>
<evidence type="ECO:0000256" key="11">
    <source>
        <dbReference type="PIRSR" id="PIRSR601842-1"/>
    </source>
</evidence>
<evidence type="ECO:0000256" key="9">
    <source>
        <dbReference type="ARBA" id="ARBA00023049"/>
    </source>
</evidence>
<dbReference type="EC" id="3.4.24.-" evidence="13"/>
<comment type="caution">
    <text evidence="15">The sequence shown here is derived from an EMBL/GenBank/DDBJ whole genome shotgun (WGS) entry which is preliminary data.</text>
</comment>
<dbReference type="CDD" id="cd09596">
    <property type="entry name" value="M36"/>
    <property type="match status" value="1"/>
</dbReference>
<comment type="similarity">
    <text evidence="2 13">Belongs to the peptidase M36 family.</text>
</comment>
<comment type="subcellular location">
    <subcellularLocation>
        <location evidence="1 13">Secreted</location>
    </subcellularLocation>
</comment>
<dbReference type="InterPro" id="IPR011096">
    <property type="entry name" value="FTP_domain"/>
</dbReference>
<dbReference type="Gene3D" id="1.10.390.10">
    <property type="entry name" value="Neutral Protease Domain 2"/>
    <property type="match status" value="1"/>
</dbReference>
<dbReference type="PANTHER" id="PTHR33478:SF1">
    <property type="entry name" value="EXTRACELLULAR METALLOPROTEINASE MEP"/>
    <property type="match status" value="1"/>
</dbReference>
<evidence type="ECO:0000256" key="13">
    <source>
        <dbReference type="RuleBase" id="RU364017"/>
    </source>
</evidence>
<dbReference type="GO" id="GO:0006508">
    <property type="term" value="P:proteolysis"/>
    <property type="evidence" value="ECO:0007669"/>
    <property type="project" value="UniProtKB-KW"/>
</dbReference>
<evidence type="ECO:0000256" key="5">
    <source>
        <dbReference type="ARBA" id="ARBA00022723"/>
    </source>
</evidence>
<organism evidence="15 16">
    <name type="scientific">Rhizoctonia solani</name>
    <dbReference type="NCBI Taxonomy" id="456999"/>
    <lineage>
        <taxon>Eukaryota</taxon>
        <taxon>Fungi</taxon>
        <taxon>Dikarya</taxon>
        <taxon>Basidiomycota</taxon>
        <taxon>Agaricomycotina</taxon>
        <taxon>Agaricomycetes</taxon>
        <taxon>Cantharellales</taxon>
        <taxon>Ceratobasidiaceae</taxon>
        <taxon>Rhizoctonia</taxon>
    </lineage>
</organism>
<evidence type="ECO:0000256" key="3">
    <source>
        <dbReference type="ARBA" id="ARBA00022525"/>
    </source>
</evidence>
<accession>A0A8H3DCT7</accession>